<accession>A0A2U3DSF8</accession>
<dbReference type="AlphaFoldDB" id="A0A2U3DSF8"/>
<dbReference type="Proteomes" id="UP000245956">
    <property type="component" value="Unassembled WGS sequence"/>
</dbReference>
<evidence type="ECO:0000313" key="2">
    <source>
        <dbReference type="EMBL" id="PWI65200.1"/>
    </source>
</evidence>
<protein>
    <submittedName>
        <fullName evidence="2">Uncharacterized protein</fullName>
    </submittedName>
</protein>
<gene>
    <name evidence="2" type="ORF">PCL_07250</name>
</gene>
<comment type="caution">
    <text evidence="2">The sequence shown here is derived from an EMBL/GenBank/DDBJ whole genome shotgun (WGS) entry which is preliminary data.</text>
</comment>
<organism evidence="2 3">
    <name type="scientific">Purpureocillium lilacinum</name>
    <name type="common">Paecilomyces lilacinus</name>
    <dbReference type="NCBI Taxonomy" id="33203"/>
    <lineage>
        <taxon>Eukaryota</taxon>
        <taxon>Fungi</taxon>
        <taxon>Dikarya</taxon>
        <taxon>Ascomycota</taxon>
        <taxon>Pezizomycotina</taxon>
        <taxon>Sordariomycetes</taxon>
        <taxon>Hypocreomycetidae</taxon>
        <taxon>Hypocreales</taxon>
        <taxon>Ophiocordycipitaceae</taxon>
        <taxon>Purpureocillium</taxon>
    </lineage>
</organism>
<feature type="region of interest" description="Disordered" evidence="1">
    <location>
        <begin position="62"/>
        <end position="85"/>
    </location>
</feature>
<feature type="region of interest" description="Disordered" evidence="1">
    <location>
        <begin position="307"/>
        <end position="332"/>
    </location>
</feature>
<dbReference type="EMBL" id="LCWV01000036">
    <property type="protein sequence ID" value="PWI65200.1"/>
    <property type="molecule type" value="Genomic_DNA"/>
</dbReference>
<sequence>MTERDRISGDQSLPPIRDILLGPETVVYDRLPQGGIDIPLPSAGVAHSRMAATDQTCRARPQSVRPMNARDCTRQDPEIPSTTIGTGLPNFHVTLERRAVSSVHPAALFSLSNNEPRVHRRPWELAGLKTAELPGEASERGSGLAIQIGHRSRRQKRIYRHEFFSDSIGQDEYRFIDAFVSSLSQTRLAAQVITKFAETNEKRVSLQSGPFNVSECLPTDEELSDMLSPLPSLCAVTAAIEQTSAFEPMKCWMVDCSRSVEGADDIGAHFVSRPQAAPPVCIDKEVVAGRKNTYPNYAVRLTARWPAQSAEPRSGNRRPRGSAMTDGYTSAKNSSHFANSQIHVNSATPSHRCVEHQHGLVPTGEVDAFSIFATQFDVDSFR</sequence>
<name>A0A2U3DSF8_PURLI</name>
<evidence type="ECO:0000313" key="3">
    <source>
        <dbReference type="Proteomes" id="UP000245956"/>
    </source>
</evidence>
<evidence type="ECO:0000256" key="1">
    <source>
        <dbReference type="SAM" id="MobiDB-lite"/>
    </source>
</evidence>
<proteinExistence type="predicted"/>
<reference evidence="2 3" key="1">
    <citation type="journal article" date="2016" name="Front. Microbiol.">
        <title>Genome and transcriptome sequences reveal the specific parasitism of the nematophagous Purpureocillium lilacinum 36-1.</title>
        <authorList>
            <person name="Xie J."/>
            <person name="Li S."/>
            <person name="Mo C."/>
            <person name="Xiao X."/>
            <person name="Peng D."/>
            <person name="Wang G."/>
            <person name="Xiao Y."/>
        </authorList>
    </citation>
    <scope>NUCLEOTIDE SEQUENCE [LARGE SCALE GENOMIC DNA]</scope>
    <source>
        <strain evidence="2 3">36-1</strain>
    </source>
</reference>